<accession>A0A830FLB0</accession>
<name>A0A830FLB0_9EURY</name>
<proteinExistence type="predicted"/>
<dbReference type="SUPFAM" id="SSF52540">
    <property type="entry name" value="P-loop containing nucleoside triphosphate hydrolases"/>
    <property type="match status" value="1"/>
</dbReference>
<protein>
    <submittedName>
        <fullName evidence="1">Uncharacterized protein</fullName>
    </submittedName>
</protein>
<dbReference type="EMBL" id="BMPG01000002">
    <property type="protein sequence ID" value="GGL57611.1"/>
    <property type="molecule type" value="Genomic_DNA"/>
</dbReference>
<keyword evidence="2" id="KW-1185">Reference proteome</keyword>
<organism evidence="1 2">
    <name type="scientific">Halocalculus aciditolerans</name>
    <dbReference type="NCBI Taxonomy" id="1383812"/>
    <lineage>
        <taxon>Archaea</taxon>
        <taxon>Methanobacteriati</taxon>
        <taxon>Methanobacteriota</taxon>
        <taxon>Stenosarchaea group</taxon>
        <taxon>Halobacteria</taxon>
        <taxon>Halobacteriales</taxon>
        <taxon>Halobacteriaceae</taxon>
        <taxon>Halocalculus</taxon>
    </lineage>
</organism>
<reference evidence="1" key="2">
    <citation type="submission" date="2020-09" db="EMBL/GenBank/DDBJ databases">
        <authorList>
            <person name="Sun Q."/>
            <person name="Ohkuma M."/>
        </authorList>
    </citation>
    <scope>NUCLEOTIDE SEQUENCE</scope>
    <source>
        <strain evidence="1">JCM 19596</strain>
    </source>
</reference>
<dbReference type="InterPro" id="IPR027417">
    <property type="entry name" value="P-loop_NTPase"/>
</dbReference>
<evidence type="ECO:0000313" key="1">
    <source>
        <dbReference type="EMBL" id="GGL57611.1"/>
    </source>
</evidence>
<reference evidence="1" key="1">
    <citation type="journal article" date="2014" name="Int. J. Syst. Evol. Microbiol.">
        <title>Complete genome sequence of Corynebacterium casei LMG S-19264T (=DSM 44701T), isolated from a smear-ripened cheese.</title>
        <authorList>
            <consortium name="US DOE Joint Genome Institute (JGI-PGF)"/>
            <person name="Walter F."/>
            <person name="Albersmeier A."/>
            <person name="Kalinowski J."/>
            <person name="Ruckert C."/>
        </authorList>
    </citation>
    <scope>NUCLEOTIDE SEQUENCE</scope>
    <source>
        <strain evidence="1">JCM 19596</strain>
    </source>
</reference>
<comment type="caution">
    <text evidence="1">The sequence shown here is derived from an EMBL/GenBank/DDBJ whole genome shotgun (WGS) entry which is preliminary data.</text>
</comment>
<sequence length="453" mass="50612">MNAKAASVSELREQIAETFASHTTSAQATGDFGNGRHNDGENIYKDFSLPPLHRYLHKAEKHGKAVATHPGSFVNAVTHVTGRDLDYLGYVADDVEYRPEDPDPHPAFEDEPRLRGKLLEWLAADDRRWGSLSDSGTDLQMHGEPGSGKSTFGQFLATILTQANNETVLWADTMDESGVSERTEWLSLAPWITVALPDGLPVEVRVTPTDPSLSPFTIDLTDLVRDVVRYKSPRDLNKKLTPGQIYVVYPDPLFRGCNEVSRFDYHAPGDVTPDGEDGPNSSTPVNQWWFAYMAARITHNDFVHFTSLLLDEAGNLLDPDAEKDDHQSYQKVKWFAEKFADARKNGVTVVTMTHALSELHPKYRKKQRWWATLAGNSPPVGKKLPGEKRCPLETDLTSRMPTGQGVVWSTNKFAPIAWPNMKSRRRVDAKFELVFPTVSRNSVHLSSESEVSA</sequence>
<gene>
    <name evidence="1" type="ORF">GCM10009039_14730</name>
</gene>
<evidence type="ECO:0000313" key="2">
    <source>
        <dbReference type="Proteomes" id="UP000607197"/>
    </source>
</evidence>
<dbReference type="Proteomes" id="UP000607197">
    <property type="component" value="Unassembled WGS sequence"/>
</dbReference>
<dbReference type="AlphaFoldDB" id="A0A830FLB0"/>